<proteinExistence type="inferred from homology"/>
<keyword evidence="8" id="KW-1185">Reference proteome</keyword>
<reference evidence="7" key="1">
    <citation type="journal article" date="2017" name="Gigascience">
        <title>The genome draft of coconut (Cocos nucifera).</title>
        <authorList>
            <person name="Xiao Y."/>
            <person name="Xu P."/>
            <person name="Fan H."/>
            <person name="Baudouin L."/>
            <person name="Xia W."/>
            <person name="Bocs S."/>
            <person name="Xu J."/>
            <person name="Li Q."/>
            <person name="Guo A."/>
            <person name="Zhou L."/>
            <person name="Li J."/>
            <person name="Wu Y."/>
            <person name="Ma Z."/>
            <person name="Armero A."/>
            <person name="Issali A.E."/>
            <person name="Liu N."/>
            <person name="Peng M."/>
            <person name="Yang Y."/>
        </authorList>
    </citation>
    <scope>NUCLEOTIDE SEQUENCE</scope>
    <source>
        <tissue evidence="7">Spear leaf of Hainan Tall coconut</tissue>
    </source>
</reference>
<comment type="similarity">
    <text evidence="1">Belongs to the bHLH protein family.</text>
</comment>
<dbReference type="PANTHER" id="PTHR46665:SF1">
    <property type="entry name" value="SPERMATOGENESIS- AND OOGENESIS-SPECIFIC BASIC HELIX-LOOP-HELIX-CONTAINING PROTEIN 1"/>
    <property type="match status" value="1"/>
</dbReference>
<feature type="region of interest" description="Disordered" evidence="5">
    <location>
        <begin position="256"/>
        <end position="284"/>
    </location>
</feature>
<dbReference type="InterPro" id="IPR036638">
    <property type="entry name" value="HLH_DNA-bd_sf"/>
</dbReference>
<keyword evidence="3" id="KW-0804">Transcription</keyword>
<dbReference type="PROSITE" id="PS50888">
    <property type="entry name" value="BHLH"/>
    <property type="match status" value="1"/>
</dbReference>
<comment type="caution">
    <text evidence="7">The sequence shown here is derived from an EMBL/GenBank/DDBJ whole genome shotgun (WGS) entry which is preliminary data.</text>
</comment>
<evidence type="ECO:0000256" key="5">
    <source>
        <dbReference type="SAM" id="MobiDB-lite"/>
    </source>
</evidence>
<dbReference type="Pfam" id="PF23133">
    <property type="entry name" value="DUF7050"/>
    <property type="match status" value="1"/>
</dbReference>
<evidence type="ECO:0000259" key="6">
    <source>
        <dbReference type="PROSITE" id="PS50888"/>
    </source>
</evidence>
<evidence type="ECO:0000313" key="8">
    <source>
        <dbReference type="Proteomes" id="UP000797356"/>
    </source>
</evidence>
<dbReference type="Gene3D" id="4.10.280.10">
    <property type="entry name" value="Helix-loop-helix DNA-binding domain"/>
    <property type="match status" value="1"/>
</dbReference>
<dbReference type="InterPro" id="IPR044658">
    <property type="entry name" value="bHLH92/bHLH041-like"/>
</dbReference>
<evidence type="ECO:0000256" key="1">
    <source>
        <dbReference type="ARBA" id="ARBA00005510"/>
    </source>
</evidence>
<evidence type="ECO:0000256" key="4">
    <source>
        <dbReference type="SAM" id="Coils"/>
    </source>
</evidence>
<organism evidence="7 8">
    <name type="scientific">Cocos nucifera</name>
    <name type="common">Coconut palm</name>
    <dbReference type="NCBI Taxonomy" id="13894"/>
    <lineage>
        <taxon>Eukaryota</taxon>
        <taxon>Viridiplantae</taxon>
        <taxon>Streptophyta</taxon>
        <taxon>Embryophyta</taxon>
        <taxon>Tracheophyta</taxon>
        <taxon>Spermatophyta</taxon>
        <taxon>Magnoliopsida</taxon>
        <taxon>Liliopsida</taxon>
        <taxon>Arecaceae</taxon>
        <taxon>Arecoideae</taxon>
        <taxon>Cocoseae</taxon>
        <taxon>Attaleinae</taxon>
        <taxon>Cocos</taxon>
    </lineage>
</organism>
<dbReference type="Pfam" id="PF23132">
    <property type="entry name" value="DUF7049"/>
    <property type="match status" value="1"/>
</dbReference>
<dbReference type="InterPro" id="IPR045239">
    <property type="entry name" value="bHLH95_bHLH"/>
</dbReference>
<gene>
    <name evidence="7" type="ORF">COCNU_03G015250</name>
</gene>
<evidence type="ECO:0000313" key="7">
    <source>
        <dbReference type="EMBL" id="KAG1335406.1"/>
    </source>
</evidence>
<dbReference type="Pfam" id="PF00010">
    <property type="entry name" value="HLH"/>
    <property type="match status" value="1"/>
</dbReference>
<dbReference type="InterPro" id="IPR011598">
    <property type="entry name" value="bHLH_dom"/>
</dbReference>
<dbReference type="AlphaFoldDB" id="A0A8K0I4V1"/>
<feature type="compositionally biased region" description="Low complexity" evidence="5">
    <location>
        <begin position="170"/>
        <end position="181"/>
    </location>
</feature>
<keyword evidence="2" id="KW-0805">Transcription regulation</keyword>
<dbReference type="EMBL" id="CM017874">
    <property type="protein sequence ID" value="KAG1335406.1"/>
    <property type="molecule type" value="Genomic_DNA"/>
</dbReference>
<dbReference type="OrthoDB" id="5778525at2759"/>
<accession>A0A8K0I4V1</accession>
<dbReference type="PANTHER" id="PTHR46665">
    <property type="entry name" value="TRANSCRIPTION FACTOR BHLH041-RELATED-RELATED"/>
    <property type="match status" value="1"/>
</dbReference>
<dbReference type="CDD" id="cd11393">
    <property type="entry name" value="bHLH_AtbHLH_like"/>
    <property type="match status" value="1"/>
</dbReference>
<keyword evidence="4" id="KW-0175">Coiled coil</keyword>
<dbReference type="Proteomes" id="UP000797356">
    <property type="component" value="Chromosome 3"/>
</dbReference>
<protein>
    <submittedName>
        <fullName evidence="7">Putative transcription factor bHLH041</fullName>
    </submittedName>
</protein>
<sequence length="489" mass="54075">MDSVFLLGAEARGRFLQSAARILGCSYICLWTPLPHQSNHLASIDGWHHVDDSSHPSSSLGSLSRRLFEAYRTSAFSIDSGCVPGLAYKGRIPYMELGESELMNSASTPIQRRFYQTAVFMGCSSGEIELGMTMSNTGHIYTQMNIQQVFSEDFVQHSLLGDPFPAPDQSKPSSSSSSLRSLSVGSPEYSSLLFTKASAPFMPEVTGEPALVVPPHQIAMQAYGRHRDVQLPTPASDDAAITRAMLAVLSSASSPSPSPLLFQSPRQDQPQQSPRSRPVGPFKAYNSALAPNLEPRAAVHGQKMVKTAISMLRRIYNMRYQTLMQEVRPTSNQLHHMISERRRREKLNESFHALRMLLPPGSKKDKASVLANTKDYVNTLKAQISELEERNRILELQLQPAVEIKEVGDSTERVEVQITRASESTSEAQRINLRITVRVECDMIDLVLHILECLKEMGNISLVSVDASTGSPQTNTFARSNFTVQVQGP</sequence>
<feature type="compositionally biased region" description="Low complexity" evidence="5">
    <location>
        <begin position="256"/>
        <end position="278"/>
    </location>
</feature>
<reference evidence="7" key="2">
    <citation type="submission" date="2019-07" db="EMBL/GenBank/DDBJ databases">
        <authorList>
            <person name="Yang Y."/>
            <person name="Bocs S."/>
            <person name="Baudouin L."/>
        </authorList>
    </citation>
    <scope>NUCLEOTIDE SEQUENCE</scope>
    <source>
        <tissue evidence="7">Spear leaf of Hainan Tall coconut</tissue>
    </source>
</reference>
<feature type="domain" description="BHLH" evidence="6">
    <location>
        <begin position="331"/>
        <end position="380"/>
    </location>
</feature>
<dbReference type="InterPro" id="IPR055477">
    <property type="entry name" value="DUF7049"/>
</dbReference>
<evidence type="ECO:0000256" key="2">
    <source>
        <dbReference type="ARBA" id="ARBA00023015"/>
    </source>
</evidence>
<dbReference type="SMART" id="SM00353">
    <property type="entry name" value="HLH"/>
    <property type="match status" value="1"/>
</dbReference>
<dbReference type="InterPro" id="IPR055478">
    <property type="entry name" value="DUF7050"/>
</dbReference>
<dbReference type="SUPFAM" id="SSF47459">
    <property type="entry name" value="HLH, helix-loop-helix DNA-binding domain"/>
    <property type="match status" value="1"/>
</dbReference>
<evidence type="ECO:0000256" key="3">
    <source>
        <dbReference type="ARBA" id="ARBA00023163"/>
    </source>
</evidence>
<feature type="coiled-coil region" evidence="4">
    <location>
        <begin position="370"/>
        <end position="397"/>
    </location>
</feature>
<name>A0A8K0I4V1_COCNU</name>
<feature type="region of interest" description="Disordered" evidence="5">
    <location>
        <begin position="161"/>
        <end position="181"/>
    </location>
</feature>
<dbReference type="GO" id="GO:0046983">
    <property type="term" value="F:protein dimerization activity"/>
    <property type="evidence" value="ECO:0007669"/>
    <property type="project" value="InterPro"/>
</dbReference>